<accession>A0A9W6KVQ9</accession>
<dbReference type="EMBL" id="BSFP01000102">
    <property type="protein sequence ID" value="GLL07579.1"/>
    <property type="molecule type" value="Genomic_DNA"/>
</dbReference>
<dbReference type="InterPro" id="IPR012349">
    <property type="entry name" value="Split_barrel_FMN-bd"/>
</dbReference>
<dbReference type="PANTHER" id="PTHR34071:SF2">
    <property type="entry name" value="FLAVIN-NUCLEOTIDE-BINDING PROTEIN"/>
    <property type="match status" value="1"/>
</dbReference>
<keyword evidence="2" id="KW-1185">Reference proteome</keyword>
<gene>
    <name evidence="1" type="ORF">GCM10017581_093330</name>
</gene>
<reference evidence="1" key="1">
    <citation type="journal article" date="2014" name="Int. J. Syst. Evol. Microbiol.">
        <title>Complete genome sequence of Corynebacterium casei LMG S-19264T (=DSM 44701T), isolated from a smear-ripened cheese.</title>
        <authorList>
            <consortium name="US DOE Joint Genome Institute (JGI-PGF)"/>
            <person name="Walter F."/>
            <person name="Albersmeier A."/>
            <person name="Kalinowski J."/>
            <person name="Ruckert C."/>
        </authorList>
    </citation>
    <scope>NUCLEOTIDE SEQUENCE</scope>
    <source>
        <strain evidence="1">VKM Ac-1321</strain>
    </source>
</reference>
<dbReference type="PANTHER" id="PTHR34071">
    <property type="entry name" value="5-NITROIMIDAZOLE ANTIBIOTICS RESISTANCE PROTEIN, NIMA-FAMILY-RELATED PROTEIN-RELATED"/>
    <property type="match status" value="1"/>
</dbReference>
<dbReference type="RefSeq" id="WP_261961419.1">
    <property type="nucleotide sequence ID" value="NZ_BAAAXA010000001.1"/>
</dbReference>
<reference evidence="1" key="2">
    <citation type="submission" date="2023-01" db="EMBL/GenBank/DDBJ databases">
        <authorList>
            <person name="Sun Q."/>
            <person name="Evtushenko L."/>
        </authorList>
    </citation>
    <scope>NUCLEOTIDE SEQUENCE</scope>
    <source>
        <strain evidence="1">VKM Ac-1321</strain>
    </source>
</reference>
<dbReference type="Proteomes" id="UP001143480">
    <property type="component" value="Unassembled WGS sequence"/>
</dbReference>
<protein>
    <recommendedName>
        <fullName evidence="3">Pyridoxamine 5'-phosphate oxidase family protein</fullName>
    </recommendedName>
</protein>
<evidence type="ECO:0000313" key="1">
    <source>
        <dbReference type="EMBL" id="GLL07579.1"/>
    </source>
</evidence>
<organism evidence="1 2">
    <name type="scientific">Dactylosporangium matsuzakiense</name>
    <dbReference type="NCBI Taxonomy" id="53360"/>
    <lineage>
        <taxon>Bacteria</taxon>
        <taxon>Bacillati</taxon>
        <taxon>Actinomycetota</taxon>
        <taxon>Actinomycetes</taxon>
        <taxon>Micromonosporales</taxon>
        <taxon>Micromonosporaceae</taxon>
        <taxon>Dactylosporangium</taxon>
    </lineage>
</organism>
<dbReference type="AlphaFoldDB" id="A0A9W6KVQ9"/>
<evidence type="ECO:0000313" key="2">
    <source>
        <dbReference type="Proteomes" id="UP001143480"/>
    </source>
</evidence>
<dbReference type="Pfam" id="PF12900">
    <property type="entry name" value="Pyridox_ox_2"/>
    <property type="match status" value="1"/>
</dbReference>
<sequence length="196" mass="21221">MEAPVERTRIRRLPDKAVHDRAALHAVLDAGMVAHVAFVHDGQPFAIPVAYARDGESVLFHGSTGSRLFRLLATGVPCCLTVTLLDGLILARSAFEASMRYRSAMVLGACAPVTEKTEALRAVAEHLMPGRWEVIRPPSAKELAATSVLRLPLDEWSLKVSDGWPEATPEDEGWSPPTGVIPIRTELGELIPGEVT</sequence>
<proteinExistence type="predicted"/>
<evidence type="ECO:0008006" key="3">
    <source>
        <dbReference type="Google" id="ProtNLM"/>
    </source>
</evidence>
<name>A0A9W6KVQ9_9ACTN</name>
<comment type="caution">
    <text evidence="1">The sequence shown here is derived from an EMBL/GenBank/DDBJ whole genome shotgun (WGS) entry which is preliminary data.</text>
</comment>
<dbReference type="SUPFAM" id="SSF50475">
    <property type="entry name" value="FMN-binding split barrel"/>
    <property type="match status" value="1"/>
</dbReference>
<dbReference type="InterPro" id="IPR024747">
    <property type="entry name" value="Pyridox_Oxase-rel"/>
</dbReference>
<dbReference type="Gene3D" id="2.30.110.10">
    <property type="entry name" value="Electron Transport, Fmn-binding Protein, Chain A"/>
    <property type="match status" value="1"/>
</dbReference>